<evidence type="ECO:0000313" key="1">
    <source>
        <dbReference type="Proteomes" id="UP000095286"/>
    </source>
</evidence>
<name>A0AC35UE77_9BILA</name>
<accession>A0AC35UE77</accession>
<organism evidence="1 2">
    <name type="scientific">Rhabditophanes sp. KR3021</name>
    <dbReference type="NCBI Taxonomy" id="114890"/>
    <lineage>
        <taxon>Eukaryota</taxon>
        <taxon>Metazoa</taxon>
        <taxon>Ecdysozoa</taxon>
        <taxon>Nematoda</taxon>
        <taxon>Chromadorea</taxon>
        <taxon>Rhabditida</taxon>
        <taxon>Tylenchina</taxon>
        <taxon>Panagrolaimomorpha</taxon>
        <taxon>Strongyloidoidea</taxon>
        <taxon>Alloionematidae</taxon>
        <taxon>Rhabditophanes</taxon>
    </lineage>
</organism>
<proteinExistence type="predicted"/>
<reference evidence="2" key="1">
    <citation type="submission" date="2016-11" db="UniProtKB">
        <authorList>
            <consortium name="WormBaseParasite"/>
        </authorList>
    </citation>
    <scope>IDENTIFICATION</scope>
    <source>
        <strain evidence="2">KR3021</strain>
    </source>
</reference>
<protein>
    <submittedName>
        <fullName evidence="2">SSD domain-containing protein</fullName>
    </submittedName>
</protein>
<evidence type="ECO:0000313" key="2">
    <source>
        <dbReference type="WBParaSite" id="RSKR_0000988400.1"/>
    </source>
</evidence>
<dbReference type="WBParaSite" id="RSKR_0000988400.1">
    <property type="protein sequence ID" value="RSKR_0000988400.1"/>
    <property type="gene ID" value="RSKR_0000988400"/>
</dbReference>
<dbReference type="Proteomes" id="UP000095286">
    <property type="component" value="Unplaced"/>
</dbReference>
<sequence length="753" mass="85112">MQIERIEMIALLFYAKYETDNVTNIITEWEQAVYNYLAEGSNEVDFKELEINVLGDKILMKEITRGGLSLLPLMVVGMILLVVFLFICVMISTPVNRLKLSMNKPLLVIGIILSPILALTTTFGLVGFLDIPIYPIHFVIPFLVIAIGVDDAFLILHSWNRKYKEMQYYSTTKKIDIMPTIIGKVLKDIGPSITITSMTNYLAFIIGSFFSTPAIQSFCYTASCSIFLDFLFQLSLFTSILVIAEKNEILCGNVKSIELMEVEPERGLCIIKNEKTKQKEEVITNLLKQYCYLLTSNIFRCIVFVSVAIYLGFSIWGIFQIQPLINSQQIIPSDSLLQRTDRLFEKYTWKEYEILNVYVNNPPDISTSNGLQELNKIISKFETMPQAIGSASTLFFLDQYKVYIGFLNVLTFFGGFQIGTDTNSLPQFLKDFPVYNNAVKWHKENDSIVVDKFSFMTAYCNSTTWSDRANLMEKWREVADNLTQYNVSIYSENAPIFEGILNLKYNTVQSTLISLIAMIIVCIFFVSSMPCVLLSTVFGITSISVGLFGFLTILDLKLDLISNIAILVCIGFSVDYTAHFCYHYQKATDVISQNSEETHRQVLINRIHHAFKSVGWPMIQAGLSTVICMCPVIFTTDHIPQVFAKIIFLVVGLGMIHGLLILPMIMAVFPDSWYIKKIKPSDALTNDPQKVSKSQYLLQFDYDESLKSAVISNNKFEANSCSDNIPDILKTPTADPSISENDQEDSGVASDHS</sequence>